<gene>
    <name evidence="4" type="ORF">ACFP1C_06190</name>
</gene>
<organism evidence="4 5">
    <name type="scientific">Levilactobacillus fujinensis</name>
    <dbReference type="NCBI Taxonomy" id="2486024"/>
    <lineage>
        <taxon>Bacteria</taxon>
        <taxon>Bacillati</taxon>
        <taxon>Bacillota</taxon>
        <taxon>Bacilli</taxon>
        <taxon>Lactobacillales</taxon>
        <taxon>Lactobacillaceae</taxon>
        <taxon>Levilactobacillus</taxon>
    </lineage>
</organism>
<evidence type="ECO:0000256" key="3">
    <source>
        <dbReference type="ARBA" id="ARBA00022723"/>
    </source>
</evidence>
<comment type="caution">
    <text evidence="4">The sequence shown here is derived from an EMBL/GenBank/DDBJ whole genome shotgun (WGS) entry which is preliminary data.</text>
</comment>
<name>A0ABW1TGT9_9LACO</name>
<dbReference type="Proteomes" id="UP001596283">
    <property type="component" value="Unassembled WGS sequence"/>
</dbReference>
<evidence type="ECO:0000256" key="1">
    <source>
        <dbReference type="ARBA" id="ARBA00022676"/>
    </source>
</evidence>
<dbReference type="Gene3D" id="3.90.550.10">
    <property type="entry name" value="Spore Coat Polysaccharide Biosynthesis Protein SpsA, Chain A"/>
    <property type="match status" value="1"/>
</dbReference>
<proteinExistence type="predicted"/>
<dbReference type="SUPFAM" id="SSF53448">
    <property type="entry name" value="Nucleotide-diphospho-sugar transferases"/>
    <property type="match status" value="1"/>
</dbReference>
<reference evidence="5" key="1">
    <citation type="journal article" date="2019" name="Int. J. Syst. Evol. Microbiol.">
        <title>The Global Catalogue of Microorganisms (GCM) 10K type strain sequencing project: providing services to taxonomists for standard genome sequencing and annotation.</title>
        <authorList>
            <consortium name="The Broad Institute Genomics Platform"/>
            <consortium name="The Broad Institute Genome Sequencing Center for Infectious Disease"/>
            <person name="Wu L."/>
            <person name="Ma J."/>
        </authorList>
    </citation>
    <scope>NUCLEOTIDE SEQUENCE [LARGE SCALE GENOMIC DNA]</scope>
    <source>
        <strain evidence="5">CCM 8908</strain>
    </source>
</reference>
<dbReference type="InterPro" id="IPR050748">
    <property type="entry name" value="Glycosyltrans_8_dom-fam"/>
</dbReference>
<keyword evidence="5" id="KW-1185">Reference proteome</keyword>
<dbReference type="CDD" id="cd04194">
    <property type="entry name" value="GT8_A4GalT_like"/>
    <property type="match status" value="1"/>
</dbReference>
<accession>A0ABW1TGT9</accession>
<dbReference type="InterPro" id="IPR029044">
    <property type="entry name" value="Nucleotide-diphossugar_trans"/>
</dbReference>
<evidence type="ECO:0000313" key="4">
    <source>
        <dbReference type="EMBL" id="MFC6260536.1"/>
    </source>
</evidence>
<keyword evidence="3" id="KW-0479">Metal-binding</keyword>
<dbReference type="PANTHER" id="PTHR13778:SF47">
    <property type="entry name" value="LIPOPOLYSACCHARIDE 1,3-GALACTOSYLTRANSFERASE"/>
    <property type="match status" value="1"/>
</dbReference>
<dbReference type="InterPro" id="IPR002495">
    <property type="entry name" value="Glyco_trans_8"/>
</dbReference>
<evidence type="ECO:0000313" key="5">
    <source>
        <dbReference type="Proteomes" id="UP001596283"/>
    </source>
</evidence>
<keyword evidence="1" id="KW-0328">Glycosyltransferase</keyword>
<dbReference type="PANTHER" id="PTHR13778">
    <property type="entry name" value="GLYCOSYLTRANSFERASE 8 DOMAIN-CONTAINING PROTEIN"/>
    <property type="match status" value="1"/>
</dbReference>
<keyword evidence="2" id="KW-0808">Transferase</keyword>
<sequence length="288" mass="32913">MDTLSDEINLLVTLNAGYLAPLKVMLYSVHANNPDEQIHLWLVHASLTATEVADVQNLTIAFGWQFSNEQVQTDFAGGVPLIKRYPKEMYFRLLSGQILPQSVKRVIYLDPDLLVINPLRSLWELDLNGHMLAAAVHRGVTNLVDSVNQLRLGTTTSYFNSGVLVIDLDQARAKIRLEDITAMIAEHQSELLLPDQDVLNFLYGSDIVEIPEEIWNYDTRKYLTYQTRSLNQHDIHWVMAHTVILHYCGTPKPWDANSDSKFTGLFLNYQQQLRRLIPKLSRPTVDEN</sequence>
<evidence type="ECO:0000256" key="2">
    <source>
        <dbReference type="ARBA" id="ARBA00022679"/>
    </source>
</evidence>
<protein>
    <submittedName>
        <fullName evidence="4">Glycosyltransferase family 8 protein</fullName>
    </submittedName>
</protein>
<dbReference type="Pfam" id="PF01501">
    <property type="entry name" value="Glyco_transf_8"/>
    <property type="match status" value="1"/>
</dbReference>
<dbReference type="EMBL" id="JBHSSI010000034">
    <property type="protein sequence ID" value="MFC6260536.1"/>
    <property type="molecule type" value="Genomic_DNA"/>
</dbReference>